<protein>
    <submittedName>
        <fullName evidence="2">Uncharacterized protein</fullName>
    </submittedName>
</protein>
<sequence length="56" mass="6380">MSRDLGSMFAYFGYDGLVTTPYIFGITTCTLWAILSLQLHCRLERSSEQTRKSAWG</sequence>
<keyword evidence="1" id="KW-0472">Membrane</keyword>
<evidence type="ECO:0000313" key="2">
    <source>
        <dbReference type="EMBL" id="KIO24544.1"/>
    </source>
</evidence>
<proteinExistence type="predicted"/>
<accession>A0A0C3QGD4</accession>
<evidence type="ECO:0000313" key="3">
    <source>
        <dbReference type="Proteomes" id="UP000054248"/>
    </source>
</evidence>
<name>A0A0C3QGD4_9AGAM</name>
<keyword evidence="3" id="KW-1185">Reference proteome</keyword>
<dbReference type="Proteomes" id="UP000054248">
    <property type="component" value="Unassembled WGS sequence"/>
</dbReference>
<feature type="transmembrane region" description="Helical" evidence="1">
    <location>
        <begin position="20"/>
        <end position="41"/>
    </location>
</feature>
<evidence type="ECO:0000256" key="1">
    <source>
        <dbReference type="SAM" id="Phobius"/>
    </source>
</evidence>
<keyword evidence="1" id="KW-1133">Transmembrane helix</keyword>
<gene>
    <name evidence="2" type="ORF">M407DRAFT_244400</name>
</gene>
<organism evidence="2 3">
    <name type="scientific">Tulasnella calospora MUT 4182</name>
    <dbReference type="NCBI Taxonomy" id="1051891"/>
    <lineage>
        <taxon>Eukaryota</taxon>
        <taxon>Fungi</taxon>
        <taxon>Dikarya</taxon>
        <taxon>Basidiomycota</taxon>
        <taxon>Agaricomycotina</taxon>
        <taxon>Agaricomycetes</taxon>
        <taxon>Cantharellales</taxon>
        <taxon>Tulasnellaceae</taxon>
        <taxon>Tulasnella</taxon>
    </lineage>
</organism>
<reference evidence="3" key="2">
    <citation type="submission" date="2015-01" db="EMBL/GenBank/DDBJ databases">
        <title>Evolutionary Origins and Diversification of the Mycorrhizal Mutualists.</title>
        <authorList>
            <consortium name="DOE Joint Genome Institute"/>
            <consortium name="Mycorrhizal Genomics Consortium"/>
            <person name="Kohler A."/>
            <person name="Kuo A."/>
            <person name="Nagy L.G."/>
            <person name="Floudas D."/>
            <person name="Copeland A."/>
            <person name="Barry K.W."/>
            <person name="Cichocki N."/>
            <person name="Veneault-Fourrey C."/>
            <person name="LaButti K."/>
            <person name="Lindquist E.A."/>
            <person name="Lipzen A."/>
            <person name="Lundell T."/>
            <person name="Morin E."/>
            <person name="Murat C."/>
            <person name="Riley R."/>
            <person name="Ohm R."/>
            <person name="Sun H."/>
            <person name="Tunlid A."/>
            <person name="Henrissat B."/>
            <person name="Grigoriev I.V."/>
            <person name="Hibbett D.S."/>
            <person name="Martin F."/>
        </authorList>
    </citation>
    <scope>NUCLEOTIDE SEQUENCE [LARGE SCALE GENOMIC DNA]</scope>
    <source>
        <strain evidence="3">MUT 4182</strain>
    </source>
</reference>
<dbReference type="HOGENOM" id="CLU_3015914_0_0_1"/>
<reference evidence="2 3" key="1">
    <citation type="submission" date="2014-04" db="EMBL/GenBank/DDBJ databases">
        <authorList>
            <consortium name="DOE Joint Genome Institute"/>
            <person name="Kuo A."/>
            <person name="Girlanda M."/>
            <person name="Perotto S."/>
            <person name="Kohler A."/>
            <person name="Nagy L.G."/>
            <person name="Floudas D."/>
            <person name="Copeland A."/>
            <person name="Barry K.W."/>
            <person name="Cichocki N."/>
            <person name="Veneault-Fourrey C."/>
            <person name="LaButti K."/>
            <person name="Lindquist E.A."/>
            <person name="Lipzen A."/>
            <person name="Lundell T."/>
            <person name="Morin E."/>
            <person name="Murat C."/>
            <person name="Sun H."/>
            <person name="Tunlid A."/>
            <person name="Henrissat B."/>
            <person name="Grigoriev I.V."/>
            <person name="Hibbett D.S."/>
            <person name="Martin F."/>
            <person name="Nordberg H.P."/>
            <person name="Cantor M.N."/>
            <person name="Hua S.X."/>
        </authorList>
    </citation>
    <scope>NUCLEOTIDE SEQUENCE [LARGE SCALE GENOMIC DNA]</scope>
    <source>
        <strain evidence="2 3">MUT 4182</strain>
    </source>
</reference>
<keyword evidence="1" id="KW-0812">Transmembrane</keyword>
<dbReference type="EMBL" id="KN823059">
    <property type="protein sequence ID" value="KIO24544.1"/>
    <property type="molecule type" value="Genomic_DNA"/>
</dbReference>
<dbReference type="AlphaFoldDB" id="A0A0C3QGD4"/>